<feature type="transmembrane region" description="Helical" evidence="5">
    <location>
        <begin position="36"/>
        <end position="55"/>
    </location>
</feature>
<sequence length="300" mass="31113">MSSRFVLGALCAVVTITIWAGWLVVMRVGMANNLSVVDLIALRFAVAGIIMVPVVMRRGWALDRLGWTGFAAITIGGGAAYTLTVGAGLAFAPVSQASAFTQGVLPLTTAAMAVIVLKEKLIAWRKFGIALIIAGAVMIAGLGLGDFGGRESIGQAIFLSATLLWAAYTVALRKARLDGLHATAIACVASLIVYIPVYLALFGPRVLAAPWYELVWQGLYQGLLTGVVSLVLFGRAVTLLGASGAGAFIALGPVIATLLAIPILDEWPTAADWIGIAVISVGVYLASGGPLPRRLSGRVA</sequence>
<proteinExistence type="predicted"/>
<evidence type="ECO:0000256" key="4">
    <source>
        <dbReference type="ARBA" id="ARBA00023136"/>
    </source>
</evidence>
<dbReference type="PANTHER" id="PTHR32322:SF9">
    <property type="entry name" value="AMINO-ACID METABOLITE EFFLUX PUMP-RELATED"/>
    <property type="match status" value="1"/>
</dbReference>
<keyword evidence="4 5" id="KW-0472">Membrane</keyword>
<keyword evidence="8" id="KW-1185">Reference proteome</keyword>
<evidence type="ECO:0000313" key="8">
    <source>
        <dbReference type="Proteomes" id="UP000321058"/>
    </source>
</evidence>
<protein>
    <submittedName>
        <fullName evidence="7">Membrane protein</fullName>
    </submittedName>
</protein>
<keyword evidence="3 5" id="KW-1133">Transmembrane helix</keyword>
<dbReference type="Gene3D" id="1.10.3730.20">
    <property type="match status" value="1"/>
</dbReference>
<keyword evidence="2 5" id="KW-0812">Transmembrane</keyword>
<name>A0A512NFY1_9HYPH</name>
<feature type="transmembrane region" description="Helical" evidence="5">
    <location>
        <begin position="245"/>
        <end position="264"/>
    </location>
</feature>
<dbReference type="InterPro" id="IPR037185">
    <property type="entry name" value="EmrE-like"/>
</dbReference>
<dbReference type="EMBL" id="BKAJ01000089">
    <property type="protein sequence ID" value="GEP57861.1"/>
    <property type="molecule type" value="Genomic_DNA"/>
</dbReference>
<dbReference type="AlphaFoldDB" id="A0A512NFY1"/>
<feature type="domain" description="EamA" evidence="6">
    <location>
        <begin position="154"/>
        <end position="287"/>
    </location>
</feature>
<evidence type="ECO:0000256" key="1">
    <source>
        <dbReference type="ARBA" id="ARBA00004141"/>
    </source>
</evidence>
<dbReference type="Pfam" id="PF00892">
    <property type="entry name" value="EamA"/>
    <property type="match status" value="2"/>
</dbReference>
<accession>A0A512NFY1</accession>
<evidence type="ECO:0000313" key="7">
    <source>
        <dbReference type="EMBL" id="GEP57861.1"/>
    </source>
</evidence>
<comment type="subcellular location">
    <subcellularLocation>
        <location evidence="1">Membrane</location>
        <topology evidence="1">Multi-pass membrane protein</topology>
    </subcellularLocation>
</comment>
<dbReference type="InterPro" id="IPR000620">
    <property type="entry name" value="EamA_dom"/>
</dbReference>
<dbReference type="InterPro" id="IPR050638">
    <property type="entry name" value="AA-Vitamin_Transporters"/>
</dbReference>
<dbReference type="Proteomes" id="UP000321058">
    <property type="component" value="Unassembled WGS sequence"/>
</dbReference>
<feature type="transmembrane region" description="Helical" evidence="5">
    <location>
        <begin position="214"/>
        <end position="233"/>
    </location>
</feature>
<evidence type="ECO:0000256" key="2">
    <source>
        <dbReference type="ARBA" id="ARBA00022692"/>
    </source>
</evidence>
<feature type="transmembrane region" description="Helical" evidence="5">
    <location>
        <begin position="153"/>
        <end position="172"/>
    </location>
</feature>
<feature type="transmembrane region" description="Helical" evidence="5">
    <location>
        <begin position="179"/>
        <end position="202"/>
    </location>
</feature>
<dbReference type="RefSeq" id="WP_147152541.1">
    <property type="nucleotide sequence ID" value="NZ_BKAJ01000089.1"/>
</dbReference>
<evidence type="ECO:0000256" key="3">
    <source>
        <dbReference type="ARBA" id="ARBA00022989"/>
    </source>
</evidence>
<comment type="caution">
    <text evidence="7">The sequence shown here is derived from an EMBL/GenBank/DDBJ whole genome shotgun (WGS) entry which is preliminary data.</text>
</comment>
<feature type="transmembrane region" description="Helical" evidence="5">
    <location>
        <begin position="270"/>
        <end position="291"/>
    </location>
</feature>
<evidence type="ECO:0000256" key="5">
    <source>
        <dbReference type="SAM" id="Phobius"/>
    </source>
</evidence>
<evidence type="ECO:0000259" key="6">
    <source>
        <dbReference type="Pfam" id="PF00892"/>
    </source>
</evidence>
<feature type="domain" description="EamA" evidence="6">
    <location>
        <begin position="7"/>
        <end position="139"/>
    </location>
</feature>
<reference evidence="7 8" key="1">
    <citation type="submission" date="2019-07" db="EMBL/GenBank/DDBJ databases">
        <title>Whole genome shotgun sequence of Reyranella soli NBRC 108950.</title>
        <authorList>
            <person name="Hosoyama A."/>
            <person name="Uohara A."/>
            <person name="Ohji S."/>
            <person name="Ichikawa N."/>
        </authorList>
    </citation>
    <scope>NUCLEOTIDE SEQUENCE [LARGE SCALE GENOMIC DNA]</scope>
    <source>
        <strain evidence="7 8">NBRC 108950</strain>
    </source>
</reference>
<organism evidence="7 8">
    <name type="scientific">Reyranella soli</name>
    <dbReference type="NCBI Taxonomy" id="1230389"/>
    <lineage>
        <taxon>Bacteria</taxon>
        <taxon>Pseudomonadati</taxon>
        <taxon>Pseudomonadota</taxon>
        <taxon>Alphaproteobacteria</taxon>
        <taxon>Hyphomicrobiales</taxon>
        <taxon>Reyranellaceae</taxon>
        <taxon>Reyranella</taxon>
    </lineage>
</organism>
<dbReference type="GO" id="GO:0016020">
    <property type="term" value="C:membrane"/>
    <property type="evidence" value="ECO:0007669"/>
    <property type="project" value="UniProtKB-SubCell"/>
</dbReference>
<gene>
    <name evidence="7" type="ORF">RSO01_50270</name>
</gene>
<dbReference type="PANTHER" id="PTHR32322">
    <property type="entry name" value="INNER MEMBRANE TRANSPORTER"/>
    <property type="match status" value="1"/>
</dbReference>
<feature type="transmembrane region" description="Helical" evidence="5">
    <location>
        <begin position="67"/>
        <end position="91"/>
    </location>
</feature>
<dbReference type="SUPFAM" id="SSF103481">
    <property type="entry name" value="Multidrug resistance efflux transporter EmrE"/>
    <property type="match status" value="2"/>
</dbReference>
<dbReference type="OrthoDB" id="7743310at2"/>
<feature type="transmembrane region" description="Helical" evidence="5">
    <location>
        <begin position="129"/>
        <end position="147"/>
    </location>
</feature>